<dbReference type="PANTHER" id="PTHR43649">
    <property type="entry name" value="ARABINOSE-BINDING PROTEIN-RELATED"/>
    <property type="match status" value="1"/>
</dbReference>
<dbReference type="EMBL" id="JARWBG010000012">
    <property type="protein sequence ID" value="MDH2389682.1"/>
    <property type="molecule type" value="Genomic_DNA"/>
</dbReference>
<keyword evidence="1" id="KW-0732">Signal</keyword>
<feature type="chain" id="PRO_5045409599" evidence="1">
    <location>
        <begin position="27"/>
        <end position="428"/>
    </location>
</feature>
<gene>
    <name evidence="2" type="ORF">QCN29_12930</name>
</gene>
<dbReference type="InterPro" id="IPR050490">
    <property type="entry name" value="Bact_solute-bd_prot1"/>
</dbReference>
<sequence>MGRAVQRRFLGLTAAAAALTMTAVLAGCGGSGGSGDVTLKLVAADYDVAGGENSKKYWADLTAAFEKQHPGIEVDVQIESWSDVDRKVAEMVKAGKAPDVAQIGAYADYAAAGKLYSADQLLSIPVQSNFLGPLADAGEMKLVQYGLPFVASTRLLFYNKELFAEAGVDGADLKTWADLKSAAEKLKDKTDAKYPFALPLGPEEAQAETMMWLLSGGDGYVDPVGKYSIDSQENIDTFQWLKDNLVDEKLTGPVAPGELNRKDAFTAFTRGEVGMLNGHPSLMQAAGKAGVEFGMVALPGKEGKPKSSMGVADWIMGFKQNGHRKEVGAFLDFVFSDENVLRFAGDNDLLPVTVSASEAMEQNAAHKELQPFLKELPSSVLPPVGKTSWAKVSESIKTTIGKAVQPGGNPASVLGRIGREAEVAEQAE</sequence>
<reference evidence="2 3" key="1">
    <citation type="submission" date="2023-04" db="EMBL/GenBank/DDBJ databases">
        <title>Streptomyces chengmaiensis sp. nov. isolated from the stem of mangrove plant in Hainan.</title>
        <authorList>
            <person name="Huang X."/>
            <person name="Zhou S."/>
            <person name="Chu X."/>
            <person name="Xie Y."/>
            <person name="Lin Y."/>
        </authorList>
    </citation>
    <scope>NUCLEOTIDE SEQUENCE [LARGE SCALE GENOMIC DNA]</scope>
    <source>
        <strain evidence="2 3">HNM0663</strain>
    </source>
</reference>
<name>A0ABT6HLU2_9ACTN</name>
<dbReference type="PANTHER" id="PTHR43649:SF30">
    <property type="entry name" value="ABC TRANSPORTER SUBSTRATE-BINDING PROTEIN"/>
    <property type="match status" value="1"/>
</dbReference>
<dbReference type="Proteomes" id="UP001223144">
    <property type="component" value="Unassembled WGS sequence"/>
</dbReference>
<dbReference type="PROSITE" id="PS51257">
    <property type="entry name" value="PROKAR_LIPOPROTEIN"/>
    <property type="match status" value="1"/>
</dbReference>
<keyword evidence="3" id="KW-1185">Reference proteome</keyword>
<organism evidence="2 3">
    <name type="scientific">Streptomyces chengmaiensis</name>
    <dbReference type="NCBI Taxonomy" id="3040919"/>
    <lineage>
        <taxon>Bacteria</taxon>
        <taxon>Bacillati</taxon>
        <taxon>Actinomycetota</taxon>
        <taxon>Actinomycetes</taxon>
        <taxon>Kitasatosporales</taxon>
        <taxon>Streptomycetaceae</taxon>
        <taxon>Streptomyces</taxon>
    </lineage>
</organism>
<dbReference type="InterPro" id="IPR006059">
    <property type="entry name" value="SBP"/>
</dbReference>
<dbReference type="CDD" id="cd13585">
    <property type="entry name" value="PBP2_TMBP_like"/>
    <property type="match status" value="1"/>
</dbReference>
<protein>
    <submittedName>
        <fullName evidence="2">Sugar ABC transporter substrate-binding protein</fullName>
    </submittedName>
</protein>
<feature type="signal peptide" evidence="1">
    <location>
        <begin position="1"/>
        <end position="26"/>
    </location>
</feature>
<dbReference type="RefSeq" id="WP_279928004.1">
    <property type="nucleotide sequence ID" value="NZ_JARWBG010000012.1"/>
</dbReference>
<evidence type="ECO:0000256" key="1">
    <source>
        <dbReference type="SAM" id="SignalP"/>
    </source>
</evidence>
<dbReference type="Pfam" id="PF01547">
    <property type="entry name" value="SBP_bac_1"/>
    <property type="match status" value="1"/>
</dbReference>
<accession>A0ABT6HLU2</accession>
<dbReference type="SUPFAM" id="SSF53850">
    <property type="entry name" value="Periplasmic binding protein-like II"/>
    <property type="match status" value="1"/>
</dbReference>
<comment type="caution">
    <text evidence="2">The sequence shown here is derived from an EMBL/GenBank/DDBJ whole genome shotgun (WGS) entry which is preliminary data.</text>
</comment>
<evidence type="ECO:0000313" key="3">
    <source>
        <dbReference type="Proteomes" id="UP001223144"/>
    </source>
</evidence>
<dbReference type="Gene3D" id="3.40.190.10">
    <property type="entry name" value="Periplasmic binding protein-like II"/>
    <property type="match status" value="1"/>
</dbReference>
<evidence type="ECO:0000313" key="2">
    <source>
        <dbReference type="EMBL" id="MDH2389682.1"/>
    </source>
</evidence>
<proteinExistence type="predicted"/>